<evidence type="ECO:0000313" key="1">
    <source>
        <dbReference type="EMBL" id="OHT25840.1"/>
    </source>
</evidence>
<organism evidence="1 2">
    <name type="scientific">Providencia stuartii</name>
    <dbReference type="NCBI Taxonomy" id="588"/>
    <lineage>
        <taxon>Bacteria</taxon>
        <taxon>Pseudomonadati</taxon>
        <taxon>Pseudomonadota</taxon>
        <taxon>Gammaproteobacteria</taxon>
        <taxon>Enterobacterales</taxon>
        <taxon>Morganellaceae</taxon>
        <taxon>Providencia</taxon>
    </lineage>
</organism>
<name>A0A1S1HZP7_PROST</name>
<reference evidence="1 2" key="1">
    <citation type="submission" date="2016-03" db="EMBL/GenBank/DDBJ databases">
        <title>Genome sequence of Providencia stuartii strain, isolated from the salivary glands of larval Lucilia sericata.</title>
        <authorList>
            <person name="Yuan Y."/>
            <person name="Zhang Y."/>
            <person name="Fu S."/>
            <person name="Crippen T.L."/>
            <person name="Visi D."/>
            <person name="Benbow M.E."/>
            <person name="Allen M."/>
            <person name="Tomberlin J.K."/>
            <person name="Sze S.-H."/>
            <person name="Tarone A.M."/>
        </authorList>
    </citation>
    <scope>NUCLEOTIDE SEQUENCE [LARGE SCALE GENOMIC DNA]</scope>
    <source>
        <strain evidence="1 2">Crippen</strain>
    </source>
</reference>
<accession>A0A1S1HZP7</accession>
<protein>
    <recommendedName>
        <fullName evidence="3">ANR family transcriptional regulator</fullName>
    </recommendedName>
</protein>
<dbReference type="InterPro" id="IPR047666">
    <property type="entry name" value="ANR_neg_reg"/>
</dbReference>
<dbReference type="AlphaFoldDB" id="A0A1S1HZP7"/>
<comment type="caution">
    <text evidence="1">The sequence shown here is derived from an EMBL/GenBank/DDBJ whole genome shotgun (WGS) entry which is preliminary data.</text>
</comment>
<dbReference type="EMBL" id="LVIE01000001">
    <property type="protein sequence ID" value="OHT25840.1"/>
    <property type="molecule type" value="Genomic_DNA"/>
</dbReference>
<dbReference type="RefSeq" id="WP_070924786.1">
    <property type="nucleotide sequence ID" value="NZ_JBALHY010000005.1"/>
</dbReference>
<dbReference type="Proteomes" id="UP000179588">
    <property type="component" value="Unassembled WGS sequence"/>
</dbReference>
<dbReference type="NCBIfam" id="NF033650">
    <property type="entry name" value="ANR_neg_reg"/>
    <property type="match status" value="1"/>
</dbReference>
<evidence type="ECO:0000313" key="2">
    <source>
        <dbReference type="Proteomes" id="UP000179588"/>
    </source>
</evidence>
<gene>
    <name evidence="1" type="ORF">A3Q29_00295</name>
</gene>
<proteinExistence type="predicted"/>
<evidence type="ECO:0008006" key="3">
    <source>
        <dbReference type="Google" id="ProtNLM"/>
    </source>
</evidence>
<keyword evidence="2" id="KW-1185">Reference proteome</keyword>
<sequence length="71" mass="8374">MARLTYIYCATMASQAEQLGRYSQAHTHWKDAAKMARKSENRVWAENRAEFCLKAPIFIRDRHENTDRKTV</sequence>